<reference evidence="2" key="1">
    <citation type="journal article" date="2022" name="Mol. Ecol. Resour.">
        <title>The genomes of chicory, endive, great burdock and yacon provide insights into Asteraceae palaeo-polyploidization history and plant inulin production.</title>
        <authorList>
            <person name="Fan W."/>
            <person name="Wang S."/>
            <person name="Wang H."/>
            <person name="Wang A."/>
            <person name="Jiang F."/>
            <person name="Liu H."/>
            <person name="Zhao H."/>
            <person name="Xu D."/>
            <person name="Zhang Y."/>
        </authorList>
    </citation>
    <scope>NUCLEOTIDE SEQUENCE [LARGE SCALE GENOMIC DNA]</scope>
    <source>
        <strain evidence="2">cv. Yunnan</strain>
    </source>
</reference>
<comment type="caution">
    <text evidence="1">The sequence shown here is derived from an EMBL/GenBank/DDBJ whole genome shotgun (WGS) entry which is preliminary data.</text>
</comment>
<reference evidence="1 2" key="2">
    <citation type="journal article" date="2022" name="Mol. Ecol. Resour.">
        <title>The genomes of chicory, endive, great burdock and yacon provide insights into Asteraceae paleo-polyploidization history and plant inulin production.</title>
        <authorList>
            <person name="Fan W."/>
            <person name="Wang S."/>
            <person name="Wang H."/>
            <person name="Wang A."/>
            <person name="Jiang F."/>
            <person name="Liu H."/>
            <person name="Zhao H."/>
            <person name="Xu D."/>
            <person name="Zhang Y."/>
        </authorList>
    </citation>
    <scope>NUCLEOTIDE SEQUENCE [LARGE SCALE GENOMIC DNA]</scope>
    <source>
        <strain evidence="2">cv. Yunnan</strain>
        <tissue evidence="1">Leaves</tissue>
    </source>
</reference>
<evidence type="ECO:0000313" key="1">
    <source>
        <dbReference type="EMBL" id="KAI3763122.1"/>
    </source>
</evidence>
<proteinExistence type="predicted"/>
<gene>
    <name evidence="1" type="ORF">L1987_53572</name>
</gene>
<accession>A0ACB9EXI0</accession>
<organism evidence="1 2">
    <name type="scientific">Smallanthus sonchifolius</name>
    <dbReference type="NCBI Taxonomy" id="185202"/>
    <lineage>
        <taxon>Eukaryota</taxon>
        <taxon>Viridiplantae</taxon>
        <taxon>Streptophyta</taxon>
        <taxon>Embryophyta</taxon>
        <taxon>Tracheophyta</taxon>
        <taxon>Spermatophyta</taxon>
        <taxon>Magnoliopsida</taxon>
        <taxon>eudicotyledons</taxon>
        <taxon>Gunneridae</taxon>
        <taxon>Pentapetalae</taxon>
        <taxon>asterids</taxon>
        <taxon>campanulids</taxon>
        <taxon>Asterales</taxon>
        <taxon>Asteraceae</taxon>
        <taxon>Asteroideae</taxon>
        <taxon>Heliantheae alliance</taxon>
        <taxon>Millerieae</taxon>
        <taxon>Smallanthus</taxon>
    </lineage>
</organism>
<sequence>MIVPSQAKFEDGSRLNDTVGILVGKDWILPISLDLKWRDKAYKVWFIEEDEEWSPGWCGDTSLQKEESSESGDDDQRSNFFPDSPSLHDEPNGNVMGSPAADKIDESPPAEEDQPIRGINEHLRDFGEDNGSINEEFIPDTRDQVEDGKSPRKGQPDSSEIEATIRMGKELGINSEKLDEMVRRVIDGEMEMEEYANRQRPLPLSQNKWTSLKPKSDNNPSNACAERHGCVLPSVGIGALPLEKPKEELIYLQARSFMSI</sequence>
<protein>
    <submittedName>
        <fullName evidence="1">Uncharacterized protein</fullName>
    </submittedName>
</protein>
<dbReference type="Proteomes" id="UP001056120">
    <property type="component" value="Linkage Group LG17"/>
</dbReference>
<dbReference type="EMBL" id="CM042034">
    <property type="protein sequence ID" value="KAI3763122.1"/>
    <property type="molecule type" value="Genomic_DNA"/>
</dbReference>
<evidence type="ECO:0000313" key="2">
    <source>
        <dbReference type="Proteomes" id="UP001056120"/>
    </source>
</evidence>
<name>A0ACB9EXI0_9ASTR</name>
<keyword evidence="2" id="KW-1185">Reference proteome</keyword>